<dbReference type="AlphaFoldDB" id="I1QJE9"/>
<feature type="compositionally biased region" description="Polar residues" evidence="1">
    <location>
        <begin position="10"/>
        <end position="26"/>
    </location>
</feature>
<keyword evidence="3" id="KW-1185">Reference proteome</keyword>
<reference evidence="2 3" key="2">
    <citation type="submission" date="2018-04" db="EMBL/GenBank/DDBJ databases">
        <title>OglaRS2 (Oryza glaberrima Reference Sequence Version 2).</title>
        <authorList>
            <person name="Zhang J."/>
            <person name="Kudrna D."/>
            <person name="Lee S."/>
            <person name="Talag J."/>
            <person name="Rajasekar S."/>
            <person name="Wing R.A."/>
        </authorList>
    </citation>
    <scope>NUCLEOTIDE SEQUENCE [LARGE SCALE GENOMIC DNA]</scope>
    <source>
        <strain evidence="2 3">cv. IRGC 96717</strain>
    </source>
</reference>
<gene>
    <name evidence="2" type="primary">LOC127781664</name>
</gene>
<feature type="region of interest" description="Disordered" evidence="1">
    <location>
        <begin position="1"/>
        <end position="35"/>
    </location>
</feature>
<dbReference type="Gramene" id="ORGLA08G0155000.1">
    <property type="protein sequence ID" value="ORGLA08G0155000.1"/>
    <property type="gene ID" value="ORGLA08G0155000"/>
</dbReference>
<proteinExistence type="predicted"/>
<evidence type="ECO:0000256" key="1">
    <source>
        <dbReference type="SAM" id="MobiDB-lite"/>
    </source>
</evidence>
<dbReference type="HOGENOM" id="CLU_2053466_0_0_1"/>
<accession>I1QJE9</accession>
<dbReference type="EnsemblPlants" id="ORGLA08G0155000.1">
    <property type="protein sequence ID" value="ORGLA08G0155000.1"/>
    <property type="gene ID" value="ORGLA08G0155000"/>
</dbReference>
<dbReference type="KEGG" id="ogl:127781664"/>
<dbReference type="Proteomes" id="UP000007306">
    <property type="component" value="Chromosome 8"/>
</dbReference>
<feature type="region of interest" description="Disordered" evidence="1">
    <location>
        <begin position="71"/>
        <end position="124"/>
    </location>
</feature>
<dbReference type="RefSeq" id="XP_052164632.1">
    <property type="nucleotide sequence ID" value="XM_052308672.1"/>
</dbReference>
<organism evidence="2 3">
    <name type="scientific">Oryza glaberrima</name>
    <name type="common">African rice</name>
    <dbReference type="NCBI Taxonomy" id="4538"/>
    <lineage>
        <taxon>Eukaryota</taxon>
        <taxon>Viridiplantae</taxon>
        <taxon>Streptophyta</taxon>
        <taxon>Embryophyta</taxon>
        <taxon>Tracheophyta</taxon>
        <taxon>Spermatophyta</taxon>
        <taxon>Magnoliopsida</taxon>
        <taxon>Liliopsida</taxon>
        <taxon>Poales</taxon>
        <taxon>Poaceae</taxon>
        <taxon>BOP clade</taxon>
        <taxon>Oryzoideae</taxon>
        <taxon>Oryzeae</taxon>
        <taxon>Oryzinae</taxon>
        <taxon>Oryza</taxon>
    </lineage>
</organism>
<feature type="compositionally biased region" description="Basic and acidic residues" evidence="1">
    <location>
        <begin position="83"/>
        <end position="124"/>
    </location>
</feature>
<evidence type="ECO:0000313" key="3">
    <source>
        <dbReference type="Proteomes" id="UP000007306"/>
    </source>
</evidence>
<reference evidence="2" key="1">
    <citation type="submission" date="2015-06" db="UniProtKB">
        <authorList>
            <consortium name="EnsemblPlants"/>
        </authorList>
    </citation>
    <scope>IDENTIFICATION</scope>
</reference>
<dbReference type="GeneID" id="127781664"/>
<dbReference type="OMA" id="TSQACGR"/>
<protein>
    <submittedName>
        <fullName evidence="2">Uncharacterized protein</fullName>
    </submittedName>
</protein>
<evidence type="ECO:0000313" key="2">
    <source>
        <dbReference type="EnsemblPlants" id="ORGLA08G0155000.1"/>
    </source>
</evidence>
<name>I1QJE9_ORYGL</name>
<sequence length="124" mass="13571">MPLLPPCGRLTTTSPACGRPATSSSPRAALPSGWRAPQLRWDPNAAWPHICCNRTNRVNNTDLPATMTRSVFSKNAEASSKGKKFDTPTRVSRQKEAATDANLDDHGAESKSLYSREDSRKKFA</sequence>